<evidence type="ECO:0000256" key="1">
    <source>
        <dbReference type="SAM" id="SignalP"/>
    </source>
</evidence>
<evidence type="ECO:0000313" key="2">
    <source>
        <dbReference type="EMBL" id="MDR7085626.1"/>
    </source>
</evidence>
<keyword evidence="3" id="KW-1185">Reference proteome</keyword>
<protein>
    <submittedName>
        <fullName evidence="2">Uncharacterized protein</fullName>
    </submittedName>
</protein>
<dbReference type="Gene3D" id="2.60.120.1060">
    <property type="entry name" value="NPCBM/NEW2 domain"/>
    <property type="match status" value="1"/>
</dbReference>
<evidence type="ECO:0000313" key="3">
    <source>
        <dbReference type="Proteomes" id="UP001257739"/>
    </source>
</evidence>
<gene>
    <name evidence="2" type="ORF">J2X11_000465</name>
</gene>
<name>A0ABU1UKB8_9ACTN</name>
<dbReference type="InterPro" id="IPR008979">
    <property type="entry name" value="Galactose-bd-like_sf"/>
</dbReference>
<sequence>MRKSTVILSAAVMALATAISMSPAQAAAFQVTASISTSSAQSGDGPIITGQLTPAVVHKVYLQRYYSDAWHNVATTFTNGSGQYIRHVTSSELGYKVGSLKFRAKVLADGGPYSADGSPSVTKTIYGWQSLAYMDAMSGASYRYVDGNDEFVADEYTADDSWQIKSPNIGTVGTRYTKWNLQEKCIRFQGFAGIDDDESVPGAVGRFIVSIDGTSHDTAENYGPNVADFFDVPIYKTHYLALKAYKLNGNATVIGVGEPEVLCSKKLPVDF</sequence>
<comment type="caution">
    <text evidence="2">The sequence shown here is derived from an EMBL/GenBank/DDBJ whole genome shotgun (WGS) entry which is preliminary data.</text>
</comment>
<dbReference type="Proteomes" id="UP001257739">
    <property type="component" value="Unassembled WGS sequence"/>
</dbReference>
<organism evidence="2 3">
    <name type="scientific">Aeromicrobium panaciterrae</name>
    <dbReference type="NCBI Taxonomy" id="363861"/>
    <lineage>
        <taxon>Bacteria</taxon>
        <taxon>Bacillati</taxon>
        <taxon>Actinomycetota</taxon>
        <taxon>Actinomycetes</taxon>
        <taxon>Propionibacteriales</taxon>
        <taxon>Nocardioidaceae</taxon>
        <taxon>Aeromicrobium</taxon>
    </lineage>
</organism>
<feature type="signal peptide" evidence="1">
    <location>
        <begin position="1"/>
        <end position="26"/>
    </location>
</feature>
<dbReference type="RefSeq" id="WP_309966290.1">
    <property type="nucleotide sequence ID" value="NZ_JAVDWH010000001.1"/>
</dbReference>
<dbReference type="SUPFAM" id="SSF49785">
    <property type="entry name" value="Galactose-binding domain-like"/>
    <property type="match status" value="1"/>
</dbReference>
<proteinExistence type="predicted"/>
<feature type="chain" id="PRO_5047100667" evidence="1">
    <location>
        <begin position="27"/>
        <end position="271"/>
    </location>
</feature>
<dbReference type="InterPro" id="IPR038637">
    <property type="entry name" value="NPCBM_sf"/>
</dbReference>
<keyword evidence="1" id="KW-0732">Signal</keyword>
<accession>A0ABU1UKB8</accession>
<reference evidence="2 3" key="1">
    <citation type="submission" date="2023-07" db="EMBL/GenBank/DDBJ databases">
        <title>Sorghum-associated microbial communities from plants grown in Nebraska, USA.</title>
        <authorList>
            <person name="Schachtman D."/>
        </authorList>
    </citation>
    <scope>NUCLEOTIDE SEQUENCE [LARGE SCALE GENOMIC DNA]</scope>
    <source>
        <strain evidence="2 3">BE248</strain>
    </source>
</reference>
<dbReference type="EMBL" id="JAVDWH010000001">
    <property type="protein sequence ID" value="MDR7085626.1"/>
    <property type="molecule type" value="Genomic_DNA"/>
</dbReference>